<feature type="domain" description="NodB homology" evidence="3">
    <location>
        <begin position="17"/>
        <end position="218"/>
    </location>
</feature>
<dbReference type="InterPro" id="IPR051398">
    <property type="entry name" value="Polysacch_Deacetylase"/>
</dbReference>
<dbReference type="SUPFAM" id="SSF88713">
    <property type="entry name" value="Glycoside hydrolase/deacetylase"/>
    <property type="match status" value="1"/>
</dbReference>
<sequence length="269" mass="31102">MVKEGMKNIYICFPEGKHKVLTMSFDDGRLEDRRLVDIFNRYGIKGTFHVNSAIKDEKRVPVSEYRELYKGHEVSCHTCTHPTIARCPMEQVVSQILEDRRNLEAAVGYPVRGLSYPNGSYNEEIVKILPALGIRYSRTVEETNGFAMPEDFLKWKATCHYNHNLIKLGDEFAALHKTQYLYMMYVWGHSYEFTDHDNWEVMENFCRRMGGREDIWYASNIEIVDYMEATGRLQFGAGGDMVYNPSAASLWIEVDGGKREVKGGQLLRL</sequence>
<name>A0A1E3A2S7_9FIRM</name>
<dbReference type="GO" id="GO:0005576">
    <property type="term" value="C:extracellular region"/>
    <property type="evidence" value="ECO:0007669"/>
    <property type="project" value="UniProtKB-SubCell"/>
</dbReference>
<dbReference type="PROSITE" id="PS51677">
    <property type="entry name" value="NODB"/>
    <property type="match status" value="1"/>
</dbReference>
<evidence type="ECO:0000256" key="1">
    <source>
        <dbReference type="ARBA" id="ARBA00004613"/>
    </source>
</evidence>
<organism evidence="4 5">
    <name type="scientific">Eisenbergiella tayi</name>
    <dbReference type="NCBI Taxonomy" id="1432052"/>
    <lineage>
        <taxon>Bacteria</taxon>
        <taxon>Bacillati</taxon>
        <taxon>Bacillota</taxon>
        <taxon>Clostridia</taxon>
        <taxon>Lachnospirales</taxon>
        <taxon>Lachnospiraceae</taxon>
        <taxon>Eisenbergiella</taxon>
    </lineage>
</organism>
<dbReference type="PATRIC" id="fig|1432052.4.peg.6308"/>
<protein>
    <submittedName>
        <fullName evidence="4">Polysaccharide deacetylase</fullName>
    </submittedName>
</protein>
<dbReference type="InterPro" id="IPR002509">
    <property type="entry name" value="NODB_dom"/>
</dbReference>
<dbReference type="PANTHER" id="PTHR34216">
    <property type="match status" value="1"/>
</dbReference>
<evidence type="ECO:0000313" key="5">
    <source>
        <dbReference type="Proteomes" id="UP000094067"/>
    </source>
</evidence>
<dbReference type="PANTHER" id="PTHR34216:SF3">
    <property type="entry name" value="POLY-BETA-1,6-N-ACETYL-D-GLUCOSAMINE N-DEACETYLASE"/>
    <property type="match status" value="1"/>
</dbReference>
<accession>A0A1E3A2S7</accession>
<dbReference type="Gene3D" id="3.20.20.370">
    <property type="entry name" value="Glycoside hydrolase/deacetylase"/>
    <property type="match status" value="1"/>
</dbReference>
<evidence type="ECO:0000313" key="4">
    <source>
        <dbReference type="EMBL" id="ODM02516.1"/>
    </source>
</evidence>
<dbReference type="RefSeq" id="WP_081331438.1">
    <property type="nucleotide sequence ID" value="NZ_MCGH01000004.1"/>
</dbReference>
<evidence type="ECO:0000256" key="2">
    <source>
        <dbReference type="ARBA" id="ARBA00022729"/>
    </source>
</evidence>
<dbReference type="Proteomes" id="UP000094067">
    <property type="component" value="Unassembled WGS sequence"/>
</dbReference>
<keyword evidence="2" id="KW-0732">Signal</keyword>
<comment type="caution">
    <text evidence="4">The sequence shown here is derived from an EMBL/GenBank/DDBJ whole genome shotgun (WGS) entry which is preliminary data.</text>
</comment>
<dbReference type="Pfam" id="PF01522">
    <property type="entry name" value="Polysacc_deac_1"/>
    <property type="match status" value="1"/>
</dbReference>
<gene>
    <name evidence="4" type="ORF">BEI61_05678</name>
</gene>
<dbReference type="AlphaFoldDB" id="A0A1E3A2S7"/>
<evidence type="ECO:0000259" key="3">
    <source>
        <dbReference type="PROSITE" id="PS51677"/>
    </source>
</evidence>
<dbReference type="GO" id="GO:0016810">
    <property type="term" value="F:hydrolase activity, acting on carbon-nitrogen (but not peptide) bonds"/>
    <property type="evidence" value="ECO:0007669"/>
    <property type="project" value="InterPro"/>
</dbReference>
<dbReference type="GO" id="GO:0005975">
    <property type="term" value="P:carbohydrate metabolic process"/>
    <property type="evidence" value="ECO:0007669"/>
    <property type="project" value="InterPro"/>
</dbReference>
<comment type="subcellular location">
    <subcellularLocation>
        <location evidence="1">Secreted</location>
    </subcellularLocation>
</comment>
<reference evidence="4 5" key="1">
    <citation type="submission" date="2016-07" db="EMBL/GenBank/DDBJ databases">
        <title>Characterization of isolates of Eisenbergiella tayi derived from blood cultures, using whole genome sequencing.</title>
        <authorList>
            <person name="Burdz T."/>
            <person name="Wiebe D."/>
            <person name="Huynh C."/>
            <person name="Bernard K."/>
        </authorList>
    </citation>
    <scope>NUCLEOTIDE SEQUENCE [LARGE SCALE GENOMIC DNA]</scope>
    <source>
        <strain evidence="4 5">NML 110608</strain>
    </source>
</reference>
<dbReference type="CDD" id="cd10967">
    <property type="entry name" value="CE4_GLA_like_6s"/>
    <property type="match status" value="1"/>
</dbReference>
<dbReference type="EMBL" id="MCGH01000004">
    <property type="protein sequence ID" value="ODM02516.1"/>
    <property type="molecule type" value="Genomic_DNA"/>
</dbReference>
<dbReference type="InterPro" id="IPR011330">
    <property type="entry name" value="Glyco_hydro/deAcase_b/a-brl"/>
</dbReference>
<proteinExistence type="predicted"/>